<comment type="subcellular location">
    <subcellularLocation>
        <location evidence="1">Cell outer membrane</location>
    </subcellularLocation>
</comment>
<dbReference type="InterPro" id="IPR050330">
    <property type="entry name" value="Bact_OuterMem_StrucFunc"/>
</dbReference>
<evidence type="ECO:0000256" key="1">
    <source>
        <dbReference type="ARBA" id="ARBA00004442"/>
    </source>
</evidence>
<dbReference type="PROSITE" id="PS51123">
    <property type="entry name" value="OMPA_2"/>
    <property type="match status" value="1"/>
</dbReference>
<dbReference type="KEGG" id="gfu:KM031_06395"/>
<dbReference type="Pfam" id="PF00691">
    <property type="entry name" value="OmpA"/>
    <property type="match status" value="1"/>
</dbReference>
<gene>
    <name evidence="6" type="ORF">KM031_06395</name>
</gene>
<evidence type="ECO:0000259" key="5">
    <source>
        <dbReference type="PROSITE" id="PS51123"/>
    </source>
</evidence>
<dbReference type="PROSITE" id="PS51257">
    <property type="entry name" value="PROKAR_LIPOPROTEIN"/>
    <property type="match status" value="1"/>
</dbReference>
<dbReference type="Gene3D" id="3.30.1330.60">
    <property type="entry name" value="OmpA-like domain"/>
    <property type="match status" value="1"/>
</dbReference>
<feature type="domain" description="OmpA-like" evidence="5">
    <location>
        <begin position="100"/>
        <end position="217"/>
    </location>
</feature>
<evidence type="ECO:0000256" key="3">
    <source>
        <dbReference type="ARBA" id="ARBA00023237"/>
    </source>
</evidence>
<dbReference type="AlphaFoldDB" id="A0A975P7X6"/>
<dbReference type="PRINTS" id="PR01021">
    <property type="entry name" value="OMPADOMAIN"/>
</dbReference>
<dbReference type="InterPro" id="IPR006664">
    <property type="entry name" value="OMP_bac"/>
</dbReference>
<sequence>MTLKSPLILGALGLTLLAGCVSDPYRYEDPNARTKGAAATGAVIGGLLGAKSGGDDRLAKAVLGAAAGAAIGGAIGSSLDAQAAELRQQMSNSSTVTNTGNALVVTMPQDILFATDSASLRPDLQGDIRAVAANLVRYPNSRVEVIGHTDNTGEASYNQDLSERRARSVAGVLIGGGVPSSRVAAFGRGEDQPLASNLTPEGRSQNRRVEIVIRPTK</sequence>
<evidence type="ECO:0000313" key="6">
    <source>
        <dbReference type="EMBL" id="QWK91509.1"/>
    </source>
</evidence>
<evidence type="ECO:0000256" key="2">
    <source>
        <dbReference type="ARBA" id="ARBA00023136"/>
    </source>
</evidence>
<name>A0A975P7X6_9RHOB</name>
<protein>
    <submittedName>
        <fullName evidence="6">OmpA family protein</fullName>
    </submittedName>
</protein>
<dbReference type="PANTHER" id="PTHR30329">
    <property type="entry name" value="STATOR ELEMENT OF FLAGELLAR MOTOR COMPLEX"/>
    <property type="match status" value="1"/>
</dbReference>
<organism evidence="6 7">
    <name type="scientific">Gemmobacter fulvus</name>
    <dbReference type="NCBI Taxonomy" id="2840474"/>
    <lineage>
        <taxon>Bacteria</taxon>
        <taxon>Pseudomonadati</taxon>
        <taxon>Pseudomonadota</taxon>
        <taxon>Alphaproteobacteria</taxon>
        <taxon>Rhodobacterales</taxon>
        <taxon>Paracoccaceae</taxon>
        <taxon>Gemmobacter</taxon>
    </lineage>
</organism>
<dbReference type="CDD" id="cd07185">
    <property type="entry name" value="OmpA_C-like"/>
    <property type="match status" value="1"/>
</dbReference>
<evidence type="ECO:0000313" key="7">
    <source>
        <dbReference type="Proteomes" id="UP000679352"/>
    </source>
</evidence>
<keyword evidence="2 4" id="KW-0472">Membrane</keyword>
<dbReference type="GO" id="GO:0009279">
    <property type="term" value="C:cell outer membrane"/>
    <property type="evidence" value="ECO:0007669"/>
    <property type="project" value="UniProtKB-SubCell"/>
</dbReference>
<keyword evidence="3" id="KW-0998">Cell outer membrane</keyword>
<dbReference type="InterPro" id="IPR036737">
    <property type="entry name" value="OmpA-like_sf"/>
</dbReference>
<dbReference type="InterPro" id="IPR006665">
    <property type="entry name" value="OmpA-like"/>
</dbReference>
<dbReference type="PANTHER" id="PTHR30329:SF21">
    <property type="entry name" value="LIPOPROTEIN YIAD-RELATED"/>
    <property type="match status" value="1"/>
</dbReference>
<dbReference type="PRINTS" id="PR01023">
    <property type="entry name" value="NAFLGMOTY"/>
</dbReference>
<dbReference type="EMBL" id="CP076361">
    <property type="protein sequence ID" value="QWK91509.1"/>
    <property type="molecule type" value="Genomic_DNA"/>
</dbReference>
<dbReference type="SUPFAM" id="SSF103088">
    <property type="entry name" value="OmpA-like"/>
    <property type="match status" value="1"/>
</dbReference>
<dbReference type="Proteomes" id="UP000679352">
    <property type="component" value="Chromosome"/>
</dbReference>
<evidence type="ECO:0000256" key="4">
    <source>
        <dbReference type="PROSITE-ProRule" id="PRU00473"/>
    </source>
</evidence>
<reference evidence="6" key="1">
    <citation type="submission" date="2021-06" db="EMBL/GenBank/DDBJ databases">
        <title>Direct submission.</title>
        <authorList>
            <person name="Lee C.-S."/>
            <person name="Jin L."/>
        </authorList>
    </citation>
    <scope>NUCLEOTIDE SEQUENCE</scope>
    <source>
        <strain evidence="6">Con5</strain>
    </source>
</reference>
<keyword evidence="7" id="KW-1185">Reference proteome</keyword>
<dbReference type="RefSeq" id="WP_215503701.1">
    <property type="nucleotide sequence ID" value="NZ_CP076361.1"/>
</dbReference>
<proteinExistence type="predicted"/>
<accession>A0A975P7X6</accession>